<accession>A0A345IL77</accession>
<proteinExistence type="predicted"/>
<evidence type="ECO:0000313" key="1">
    <source>
        <dbReference type="EMBL" id="AXH00450.1"/>
    </source>
</evidence>
<keyword evidence="1" id="KW-0614">Plasmid</keyword>
<protein>
    <submittedName>
        <fullName evidence="1">Uncharacterized protein</fullName>
    </submittedName>
</protein>
<dbReference type="AlphaFoldDB" id="A0A345IL77"/>
<gene>
    <name evidence="1" type="ORF">DVJ83_14765</name>
</gene>
<sequence length="84" mass="9567">MAVKKSRFEQLQVLKKADSAEEVSPAQFAALEEANPLESLSSQMRRDLKSALKQASAREHRKQYQLIEEAVIAYLEKKHPSLLE</sequence>
<reference evidence="1 2" key="1">
    <citation type="submission" date="2018-07" db="EMBL/GenBank/DDBJ databases">
        <title>Complete Genome and Methylome Analysis of Deinococcus wulumuqiensis NEB 479.</title>
        <authorList>
            <person name="Fomenkov A."/>
            <person name="Luyten Y."/>
            <person name="Vincze T."/>
            <person name="Anton B.P."/>
            <person name="Clark T."/>
            <person name="Roberts R.J."/>
            <person name="Morgan R.D."/>
        </authorList>
    </citation>
    <scope>NUCLEOTIDE SEQUENCE [LARGE SCALE GENOMIC DNA]</scope>
    <source>
        <strain evidence="1 2">NEB 479</strain>
        <plasmid evidence="2">Plasmid pdrdb</plasmid>
    </source>
</reference>
<dbReference type="RefSeq" id="WP_114673126.1">
    <property type="nucleotide sequence ID" value="NZ_CP031160.1"/>
</dbReference>
<dbReference type="KEGG" id="dwu:DVJ83_14765"/>
<dbReference type="EMBL" id="CP031160">
    <property type="protein sequence ID" value="AXH00450.1"/>
    <property type="molecule type" value="Genomic_DNA"/>
</dbReference>
<dbReference type="Proteomes" id="UP000253744">
    <property type="component" value="Plasmid pDrdB"/>
</dbReference>
<geneLocation type="plasmid" evidence="2">
    <name>pdrdb</name>
</geneLocation>
<dbReference type="STRING" id="1288484.GCA_000348665_02201"/>
<organism evidence="1 2">
    <name type="scientific">Deinococcus wulumuqiensis</name>
    <dbReference type="NCBI Taxonomy" id="980427"/>
    <lineage>
        <taxon>Bacteria</taxon>
        <taxon>Thermotogati</taxon>
        <taxon>Deinococcota</taxon>
        <taxon>Deinococci</taxon>
        <taxon>Deinococcales</taxon>
        <taxon>Deinococcaceae</taxon>
        <taxon>Deinococcus</taxon>
    </lineage>
</organism>
<name>A0A345IL77_9DEIO</name>
<evidence type="ECO:0000313" key="2">
    <source>
        <dbReference type="Proteomes" id="UP000253744"/>
    </source>
</evidence>